<dbReference type="SMART" id="SM00066">
    <property type="entry name" value="GAL4"/>
    <property type="match status" value="1"/>
</dbReference>
<dbReference type="GO" id="GO:0000981">
    <property type="term" value="F:DNA-binding transcription factor activity, RNA polymerase II-specific"/>
    <property type="evidence" value="ECO:0007669"/>
    <property type="project" value="InterPro"/>
</dbReference>
<dbReference type="CDD" id="cd12148">
    <property type="entry name" value="fungal_TF_MHR"/>
    <property type="match status" value="1"/>
</dbReference>
<gene>
    <name evidence="9" type="ORF">HANVADRAFT_3728</name>
</gene>
<feature type="compositionally biased region" description="Polar residues" evidence="7">
    <location>
        <begin position="107"/>
        <end position="128"/>
    </location>
</feature>
<dbReference type="CDD" id="cd00067">
    <property type="entry name" value="GAL4"/>
    <property type="match status" value="1"/>
</dbReference>
<dbReference type="AlphaFoldDB" id="A0A1B7T9S5"/>
<evidence type="ECO:0000256" key="5">
    <source>
        <dbReference type="ARBA" id="ARBA00023242"/>
    </source>
</evidence>
<comment type="subcellular location">
    <subcellularLocation>
        <location evidence="1">Nucleus</location>
    </subcellularLocation>
</comment>
<dbReference type="InterPro" id="IPR001138">
    <property type="entry name" value="Zn2Cys6_DnaBD"/>
</dbReference>
<evidence type="ECO:0000256" key="4">
    <source>
        <dbReference type="ARBA" id="ARBA00023125"/>
    </source>
</evidence>
<evidence type="ECO:0000256" key="1">
    <source>
        <dbReference type="ARBA" id="ARBA00004123"/>
    </source>
</evidence>
<sequence length="1177" mass="135356">MAAVSTRKQACLFCRIRKLKCVSSQKTLPNGQKDPCGNCMIYKCHCESYTGVNDKSLIRSLSDEEYNTLVIEREKMLQMTVDAEMEQQQPPFKKKKKSLAKAFIPISQDTPGTDSPSDFNTGTNNSHKSLGLLLNDPSPANSKPSTVNLEIHSQISRTNRNSKKISKFLLPTAIKNSEYTSKLESLNLLKKKLKELEPILLASLDDSAKPSISFLKSQVEMKTKELAALKKELLSKDDHNIWNIEEFKKITSKAKYCKTNSMETSIPVDKFDIVKNNKISHKPKKRKLNATNTTNNNNEEDEEETSNREPVVKSLENELLCYCGHNVLNLNWLLSFNLNAFTGEVVSTPQLSFWNDNQTTKQEAVLHYLPTFFGEYNTDAHVTKPGLELVFQEILKLNPNYETIPEREIKETLFLVLKFVQYYLSCSNIAVDIFSEPFEFYANNLIPELRDIQKTTDKLLFLYSRLPKSLIDETLKQYPKFTDIHNNCSKYVTEPAYAATFFQYAMLLSKTHQLTFKNGIISLLVFTEQDEKADGDESDEYKFTKNLEFFEEEDILLIFAIHFAEKARYSSAESLDYLESLLLRFEQVFTFQCKAVTHEGLTAMIKSAGELGLHKFEYYLEVDEAMAEKQRKLFWKCIYWDVRIQIEYGMAPLFSLSTITCLLPKAFLDLGVMTIEDLKWFLLNEGYKCIFNIDIEVQFEILNIGFAVIVSDFMQEVLFHRKYIGISSLLKSKKTENTLLSKLLDDLEYYNKFGTIFKLLIDNIYRKLLNMEMSRNLDEEGSRLTYLKYLINASIFRSFMMISSISIIKRLQTSASDPKVIDRSEKLIEVFSELVMTNELNTLNIVLIAEKTVFLLRSFDAICKCLANITAMASYLKKPISSEIFINIVRLHKIQRMTHRKIISKAVYFNKETIHRIPSFINLFCHRLRLAARIIAQLFMSQRSLDKDKLKDFFKLQLSEFISDSKELTEELSYIFDAKLMENNHFANLQYSMNKKRYDTILKRYTKMGNDLNKVASSKNLNSLTISTDTPVPKPLNKDSTLPPGSINEFLKVYNTDFSNAEKDNSNTNKSNNNSIIPPNVLFITGNIVPSPTPKFSQSNERHQSIVPSMSPLFADTRNKLNANSPMGNTSSISESSISNENIARNMVERIDFGSMEDFLTNNDNLFANFWQGFNMD</sequence>
<evidence type="ECO:0000256" key="3">
    <source>
        <dbReference type="ARBA" id="ARBA00022833"/>
    </source>
</evidence>
<dbReference type="Proteomes" id="UP000092321">
    <property type="component" value="Unassembled WGS sequence"/>
</dbReference>
<dbReference type="OrthoDB" id="3364175at2759"/>
<feature type="coiled-coil region" evidence="6">
    <location>
        <begin position="176"/>
        <end position="232"/>
    </location>
</feature>
<proteinExistence type="predicted"/>
<dbReference type="InterPro" id="IPR036864">
    <property type="entry name" value="Zn2-C6_fun-type_DNA-bd_sf"/>
</dbReference>
<evidence type="ECO:0000256" key="7">
    <source>
        <dbReference type="SAM" id="MobiDB-lite"/>
    </source>
</evidence>
<dbReference type="InterPro" id="IPR007219">
    <property type="entry name" value="XnlR_reg_dom"/>
</dbReference>
<dbReference type="InterPro" id="IPR050987">
    <property type="entry name" value="AtrR-like"/>
</dbReference>
<reference evidence="10" key="1">
    <citation type="journal article" date="2016" name="Proc. Natl. Acad. Sci. U.S.A.">
        <title>Comparative genomics of biotechnologically important yeasts.</title>
        <authorList>
            <person name="Riley R."/>
            <person name="Haridas S."/>
            <person name="Wolfe K.H."/>
            <person name="Lopes M.R."/>
            <person name="Hittinger C.T."/>
            <person name="Goeker M."/>
            <person name="Salamov A.A."/>
            <person name="Wisecaver J.H."/>
            <person name="Long T.M."/>
            <person name="Calvey C.H."/>
            <person name="Aerts A.L."/>
            <person name="Barry K.W."/>
            <person name="Choi C."/>
            <person name="Clum A."/>
            <person name="Coughlan A.Y."/>
            <person name="Deshpande S."/>
            <person name="Douglass A.P."/>
            <person name="Hanson S.J."/>
            <person name="Klenk H.-P."/>
            <person name="LaButti K.M."/>
            <person name="Lapidus A."/>
            <person name="Lindquist E.A."/>
            <person name="Lipzen A.M."/>
            <person name="Meier-Kolthoff J.P."/>
            <person name="Ohm R.A."/>
            <person name="Otillar R.P."/>
            <person name="Pangilinan J.L."/>
            <person name="Peng Y."/>
            <person name="Rokas A."/>
            <person name="Rosa C.A."/>
            <person name="Scheuner C."/>
            <person name="Sibirny A.A."/>
            <person name="Slot J.C."/>
            <person name="Stielow J.B."/>
            <person name="Sun H."/>
            <person name="Kurtzman C.P."/>
            <person name="Blackwell M."/>
            <person name="Grigoriev I.V."/>
            <person name="Jeffries T.W."/>
        </authorList>
    </citation>
    <scope>NUCLEOTIDE SEQUENCE [LARGE SCALE GENOMIC DNA]</scope>
    <source>
        <strain evidence="10">NRRL Y-1626</strain>
    </source>
</reference>
<dbReference type="GO" id="GO:0045944">
    <property type="term" value="P:positive regulation of transcription by RNA polymerase II"/>
    <property type="evidence" value="ECO:0007669"/>
    <property type="project" value="UniProtKB-ARBA"/>
</dbReference>
<keyword evidence="10" id="KW-1185">Reference proteome</keyword>
<dbReference type="Pfam" id="PF04082">
    <property type="entry name" value="Fungal_trans"/>
    <property type="match status" value="1"/>
</dbReference>
<evidence type="ECO:0000256" key="6">
    <source>
        <dbReference type="SAM" id="Coils"/>
    </source>
</evidence>
<dbReference type="GO" id="GO:0003677">
    <property type="term" value="F:DNA binding"/>
    <property type="evidence" value="ECO:0007669"/>
    <property type="project" value="UniProtKB-KW"/>
</dbReference>
<keyword evidence="6" id="KW-0175">Coiled coil</keyword>
<dbReference type="EMBL" id="LXPE01000094">
    <property type="protein sequence ID" value="OBA25463.1"/>
    <property type="molecule type" value="Genomic_DNA"/>
</dbReference>
<dbReference type="GO" id="GO:0008270">
    <property type="term" value="F:zinc ion binding"/>
    <property type="evidence" value="ECO:0007669"/>
    <property type="project" value="InterPro"/>
</dbReference>
<accession>A0A1B7T9S5</accession>
<evidence type="ECO:0000256" key="2">
    <source>
        <dbReference type="ARBA" id="ARBA00022723"/>
    </source>
</evidence>
<keyword evidence="5" id="KW-0539">Nucleus</keyword>
<feature type="domain" description="Zn(2)-C6 fungal-type" evidence="8">
    <location>
        <begin position="5"/>
        <end position="57"/>
    </location>
</feature>
<evidence type="ECO:0000313" key="9">
    <source>
        <dbReference type="EMBL" id="OBA25463.1"/>
    </source>
</evidence>
<comment type="caution">
    <text evidence="9">The sequence shown here is derived from an EMBL/GenBank/DDBJ whole genome shotgun (WGS) entry which is preliminary data.</text>
</comment>
<evidence type="ECO:0000259" key="8">
    <source>
        <dbReference type="SMART" id="SM00066"/>
    </source>
</evidence>
<organism evidence="9 10">
    <name type="scientific">Hanseniaspora valbyensis NRRL Y-1626</name>
    <dbReference type="NCBI Taxonomy" id="766949"/>
    <lineage>
        <taxon>Eukaryota</taxon>
        <taxon>Fungi</taxon>
        <taxon>Dikarya</taxon>
        <taxon>Ascomycota</taxon>
        <taxon>Saccharomycotina</taxon>
        <taxon>Saccharomycetes</taxon>
        <taxon>Saccharomycodales</taxon>
        <taxon>Saccharomycodaceae</taxon>
        <taxon>Hanseniaspora</taxon>
    </lineage>
</organism>
<dbReference type="SUPFAM" id="SSF57701">
    <property type="entry name" value="Zn2/Cys6 DNA-binding domain"/>
    <property type="match status" value="1"/>
</dbReference>
<protein>
    <recommendedName>
        <fullName evidence="8">Zn(2)-C6 fungal-type domain-containing protein</fullName>
    </recommendedName>
</protein>
<dbReference type="PANTHER" id="PTHR46910:SF3">
    <property type="entry name" value="HALOTOLERANCE PROTEIN 9-RELATED"/>
    <property type="match status" value="1"/>
</dbReference>
<evidence type="ECO:0000313" key="10">
    <source>
        <dbReference type="Proteomes" id="UP000092321"/>
    </source>
</evidence>
<keyword evidence="4" id="KW-0238">DNA-binding</keyword>
<feature type="region of interest" description="Disordered" evidence="7">
    <location>
        <begin position="106"/>
        <end position="129"/>
    </location>
</feature>
<dbReference type="GO" id="GO:0006351">
    <property type="term" value="P:DNA-templated transcription"/>
    <property type="evidence" value="ECO:0007669"/>
    <property type="project" value="InterPro"/>
</dbReference>
<keyword evidence="2" id="KW-0479">Metal-binding</keyword>
<feature type="region of interest" description="Disordered" evidence="7">
    <location>
        <begin position="282"/>
        <end position="308"/>
    </location>
</feature>
<dbReference type="PANTHER" id="PTHR46910">
    <property type="entry name" value="TRANSCRIPTION FACTOR PDR1"/>
    <property type="match status" value="1"/>
</dbReference>
<name>A0A1B7T9S5_9ASCO</name>
<keyword evidence="3" id="KW-0862">Zinc</keyword>
<dbReference type="GO" id="GO:0005634">
    <property type="term" value="C:nucleus"/>
    <property type="evidence" value="ECO:0007669"/>
    <property type="project" value="UniProtKB-SubCell"/>
</dbReference>
<feature type="region of interest" description="Disordered" evidence="7">
    <location>
        <begin position="1024"/>
        <end position="1044"/>
    </location>
</feature>